<reference evidence="3 4" key="1">
    <citation type="submission" date="2016-10" db="EMBL/GenBank/DDBJ databases">
        <authorList>
            <person name="de Groot N.N."/>
        </authorList>
    </citation>
    <scope>NUCLEOTIDE SEQUENCE [LARGE SCALE GENOMIC DNA]</scope>
    <source>
        <strain evidence="3 4">DSM 6793</strain>
    </source>
</reference>
<feature type="compositionally biased region" description="Basic and acidic residues" evidence="1">
    <location>
        <begin position="59"/>
        <end position="74"/>
    </location>
</feature>
<dbReference type="EMBL" id="FOLE01000016">
    <property type="protein sequence ID" value="SFC98405.1"/>
    <property type="molecule type" value="Genomic_DNA"/>
</dbReference>
<keyword evidence="2" id="KW-1133">Transmembrane helix</keyword>
<protein>
    <recommendedName>
        <fullName evidence="5">DUF4834 domain-containing protein</fullName>
    </recommendedName>
</protein>
<dbReference type="AlphaFoldDB" id="A0A1I1NLS0"/>
<evidence type="ECO:0000313" key="4">
    <source>
        <dbReference type="Proteomes" id="UP000199514"/>
    </source>
</evidence>
<dbReference type="Proteomes" id="UP000199514">
    <property type="component" value="Unassembled WGS sequence"/>
</dbReference>
<feature type="region of interest" description="Disordered" evidence="1">
    <location>
        <begin position="40"/>
        <end position="74"/>
    </location>
</feature>
<evidence type="ECO:0000256" key="2">
    <source>
        <dbReference type="SAM" id="Phobius"/>
    </source>
</evidence>
<name>A0A1I1NLS0_9BACT</name>
<gene>
    <name evidence="3" type="ORF">SAMN05421780_11625</name>
</gene>
<dbReference type="OrthoDB" id="840298at2"/>
<keyword evidence="2" id="KW-0812">Transmembrane</keyword>
<feature type="transmembrane region" description="Helical" evidence="2">
    <location>
        <begin position="7"/>
        <end position="29"/>
    </location>
</feature>
<accession>A0A1I1NLS0</accession>
<evidence type="ECO:0008006" key="5">
    <source>
        <dbReference type="Google" id="ProtNLM"/>
    </source>
</evidence>
<proteinExistence type="predicted"/>
<feature type="compositionally biased region" description="Polar residues" evidence="1">
    <location>
        <begin position="46"/>
        <end position="58"/>
    </location>
</feature>
<dbReference type="Pfam" id="PF16118">
    <property type="entry name" value="DUF4834"/>
    <property type="match status" value="1"/>
</dbReference>
<dbReference type="InterPro" id="IPR032272">
    <property type="entry name" value="DUF4834"/>
</dbReference>
<keyword evidence="2" id="KW-0472">Membrane</keyword>
<keyword evidence="4" id="KW-1185">Reference proteome</keyword>
<evidence type="ECO:0000313" key="3">
    <source>
        <dbReference type="EMBL" id="SFC98405.1"/>
    </source>
</evidence>
<evidence type="ECO:0000256" key="1">
    <source>
        <dbReference type="SAM" id="MobiDB-lite"/>
    </source>
</evidence>
<dbReference type="STRING" id="927664.SAMN05421780_11625"/>
<sequence length="93" mass="11082">MLGIIKFVIYFFFFYALYKIFGLVVKAFIRRWILGKMAEGGGSRSFYYSNTRTGQNKQEPPRQKEGEVRIESDQDRTQRNFEAGEYIDYEEIK</sequence>
<dbReference type="RefSeq" id="WP_091516689.1">
    <property type="nucleotide sequence ID" value="NZ_FOLE01000016.1"/>
</dbReference>
<organism evidence="3 4">
    <name type="scientific">Flexibacter flexilis DSM 6793</name>
    <dbReference type="NCBI Taxonomy" id="927664"/>
    <lineage>
        <taxon>Bacteria</taxon>
        <taxon>Pseudomonadati</taxon>
        <taxon>Bacteroidota</taxon>
        <taxon>Cytophagia</taxon>
        <taxon>Cytophagales</taxon>
        <taxon>Flexibacteraceae</taxon>
        <taxon>Flexibacter</taxon>
    </lineage>
</organism>